<feature type="domain" description="NodB homology" evidence="2">
    <location>
        <begin position="43"/>
        <end position="160"/>
    </location>
</feature>
<evidence type="ECO:0000256" key="1">
    <source>
        <dbReference type="ARBA" id="ARBA00022729"/>
    </source>
</evidence>
<dbReference type="Pfam" id="PF17957">
    <property type="entry name" value="Big_7"/>
    <property type="match status" value="3"/>
</dbReference>
<evidence type="ECO:0000259" key="2">
    <source>
        <dbReference type="Pfam" id="PF01522"/>
    </source>
</evidence>
<reference evidence="4" key="1">
    <citation type="submission" date="2021-01" db="EMBL/GenBank/DDBJ databases">
        <title>Whole genome shotgun sequence of Actinoplanes nipponensis NBRC 14063.</title>
        <authorList>
            <person name="Komaki H."/>
            <person name="Tamura T."/>
        </authorList>
    </citation>
    <scope>NUCLEOTIDE SEQUENCE</scope>
    <source>
        <strain evidence="4">NBRC 14063</strain>
    </source>
</reference>
<keyword evidence="5" id="KW-1185">Reference proteome</keyword>
<accession>A0A919JHY1</accession>
<dbReference type="AlphaFoldDB" id="A0A919JHY1"/>
<dbReference type="InterPro" id="IPR051398">
    <property type="entry name" value="Polysacch_Deacetylase"/>
</dbReference>
<dbReference type="SUPFAM" id="SSF88713">
    <property type="entry name" value="Glycoside hydrolase/deacetylase"/>
    <property type="match status" value="1"/>
</dbReference>
<dbReference type="InterPro" id="IPR002509">
    <property type="entry name" value="NODB_dom"/>
</dbReference>
<sequence>MRWQTRPFLVAATLVLATTLLFVRQWQPSAQAETGSVAARSPVTVSFTYDDGSSDQLDAAEIMSRYGFKGTFYLNSSLLGASGRLSVAQATALQSAGHEIGGHTVTHADLPTLSADEQARQVCNDRTTLLSHGLQVSNFAYPYGDDSPAVQQVVQNCGYNSARIVGGIASSGSCYGCPTAEKLPPVNPYAIATPESIKPGTSLEAMQNLVLQAEENGGGWVVLVMHRVCDRCDPYAVAPSTLDSFSSWLAGRGPGGTVVKTVADVIGGPVRAAVPGPAPQPQQDQGELIRNTSMETDSNGDTIPDCWQRGGYGANTASWSNAAAPHTGSKAMRVSIDAYTDGDRRIITQQDLGACAPKVVPGHTYRVAGWYRSAGSSRPVAYYRDGSSRWQFLGQAPLLTASSTWRQSEWTTPALPADAGALSVGLSLRSSGMLEADDFSVQDTDATPPQVALTSPADGSRARGTVTFTAVASDASGIDHVDFLVNGEQVCRTTTAPHKCAYDTTAHPDSVIAVTARATDTAGNVTLSSGFNFTVSNSVPLDTTAPSVSLIAPAGGSVVNGTVTLSAAASDDDSVIRVLYSIDGEVIGAPTTAPYTLSWNTTTHRDGPARIQAKALDASGNVGESEERTVEVSNYQLDSTPPVTSASCGTAPCDGTWFNTSVTLSLSATDADSGADLIMVTTDGSTPTRTDGTRYVGPLTIPASTTVKYRAWDRAGNAEAVHTLDLKVDKVAPTARVSAPDAGATISRPLTYYKTEVTDDNGIARVLFYVDDVFLGSRTKTPYQWVWDTTNVPAGPHKLQVVARDVAGNETRSAAITITAP</sequence>
<dbReference type="Pfam" id="PF01522">
    <property type="entry name" value="Polysacc_deac_1"/>
    <property type="match status" value="1"/>
</dbReference>
<protein>
    <recommendedName>
        <fullName evidence="6">Polysaccharide deacetylase</fullName>
    </recommendedName>
</protein>
<dbReference type="Proteomes" id="UP000647172">
    <property type="component" value="Unassembled WGS sequence"/>
</dbReference>
<dbReference type="PANTHER" id="PTHR34216">
    <property type="match status" value="1"/>
</dbReference>
<dbReference type="CDD" id="cd10967">
    <property type="entry name" value="CE4_GLA_like_6s"/>
    <property type="match status" value="1"/>
</dbReference>
<evidence type="ECO:0000313" key="4">
    <source>
        <dbReference type="EMBL" id="GIE49605.1"/>
    </source>
</evidence>
<name>A0A919JHY1_9ACTN</name>
<dbReference type="GO" id="GO:0005975">
    <property type="term" value="P:carbohydrate metabolic process"/>
    <property type="evidence" value="ECO:0007669"/>
    <property type="project" value="InterPro"/>
</dbReference>
<dbReference type="Pfam" id="PF13290">
    <property type="entry name" value="CHB_HEX_C_1"/>
    <property type="match status" value="1"/>
</dbReference>
<dbReference type="InterPro" id="IPR011330">
    <property type="entry name" value="Glyco_hydro/deAcase_b/a-brl"/>
</dbReference>
<dbReference type="Gene3D" id="2.60.40.10">
    <property type="entry name" value="Immunoglobulins"/>
    <property type="match status" value="3"/>
</dbReference>
<evidence type="ECO:0008006" key="6">
    <source>
        <dbReference type="Google" id="ProtNLM"/>
    </source>
</evidence>
<keyword evidence="1" id="KW-0732">Signal</keyword>
<evidence type="ECO:0000259" key="3">
    <source>
        <dbReference type="Pfam" id="PF13290"/>
    </source>
</evidence>
<gene>
    <name evidence="4" type="ORF">Ani05nite_31390</name>
</gene>
<dbReference type="InterPro" id="IPR013783">
    <property type="entry name" value="Ig-like_fold"/>
</dbReference>
<dbReference type="GO" id="GO:0016810">
    <property type="term" value="F:hydrolase activity, acting on carbon-nitrogen (but not peptide) bonds"/>
    <property type="evidence" value="ECO:0007669"/>
    <property type="project" value="InterPro"/>
</dbReference>
<dbReference type="Gene3D" id="2.60.120.260">
    <property type="entry name" value="Galactose-binding domain-like"/>
    <property type="match status" value="1"/>
</dbReference>
<evidence type="ECO:0000313" key="5">
    <source>
        <dbReference type="Proteomes" id="UP000647172"/>
    </source>
</evidence>
<dbReference type="PANTHER" id="PTHR34216:SF11">
    <property type="entry name" value="CHITOOLIGOSACCHARIDE DEACETYLASE"/>
    <property type="match status" value="1"/>
</dbReference>
<dbReference type="EMBL" id="BOMQ01000036">
    <property type="protein sequence ID" value="GIE49605.1"/>
    <property type="molecule type" value="Genomic_DNA"/>
</dbReference>
<dbReference type="Gene3D" id="3.20.20.370">
    <property type="entry name" value="Glycoside hydrolase/deacetylase"/>
    <property type="match status" value="1"/>
</dbReference>
<proteinExistence type="predicted"/>
<feature type="domain" description="GH29D-like beta-sandwich" evidence="3">
    <location>
        <begin position="658"/>
        <end position="723"/>
    </location>
</feature>
<comment type="caution">
    <text evidence="4">The sequence shown here is derived from an EMBL/GenBank/DDBJ whole genome shotgun (WGS) entry which is preliminary data.</text>
</comment>
<organism evidence="4 5">
    <name type="scientific">Actinoplanes nipponensis</name>
    <dbReference type="NCBI Taxonomy" id="135950"/>
    <lineage>
        <taxon>Bacteria</taxon>
        <taxon>Bacillati</taxon>
        <taxon>Actinomycetota</taxon>
        <taxon>Actinomycetes</taxon>
        <taxon>Micromonosporales</taxon>
        <taxon>Micromonosporaceae</taxon>
        <taxon>Actinoplanes</taxon>
    </lineage>
</organism>
<dbReference type="InterPro" id="IPR059177">
    <property type="entry name" value="GH29D-like_dom"/>
</dbReference>